<keyword evidence="4 6" id="KW-1133">Transmembrane helix</keyword>
<dbReference type="Proteomes" id="UP000216446">
    <property type="component" value="Unassembled WGS sequence"/>
</dbReference>
<dbReference type="Pfam" id="PF13440">
    <property type="entry name" value="Polysacc_synt_3"/>
    <property type="match status" value="1"/>
</dbReference>
<dbReference type="AlphaFoldDB" id="A0A259TZH5"/>
<dbReference type="InParanoid" id="A0A259TZH5"/>
<keyword evidence="2" id="KW-1003">Cell membrane</keyword>
<dbReference type="GO" id="GO:0005886">
    <property type="term" value="C:plasma membrane"/>
    <property type="evidence" value="ECO:0007669"/>
    <property type="project" value="UniProtKB-SubCell"/>
</dbReference>
<evidence type="ECO:0000256" key="1">
    <source>
        <dbReference type="ARBA" id="ARBA00004651"/>
    </source>
</evidence>
<sequence length="480" mass="49282">MRAGRFARSVLTLAAGGVAAQVVVFAARPVLSRLYTPEAFGVLGEFVALSALVGLLATLRYEDAIVLPEREDRARSLLALCVGVSLVVCGVAVLAVSPRERIAAFFESPPLAPLLPLVPLVALLYAWGNASQAWLARGHRFRLISVAIGLQSLSTVAVQLLAPETGAAGLVFGSVAGAIAFALVLMGSALRERVFVGVAPEALAEVARRYVRFPRLGLPATALGQVGSRLPPLALGALFGPAVVGQFGLAAASVLVPLAFLGDAIGQVFAVHGAEAQRSASLAPLAERTLRRLLGLVLYPIAAVAILGPDLFAFVFGEPWRLAGEYARLLAPWLALSVVVPPLTRAFDATERQDRELLAGGAVAMGVVVGLAVGSALGTPEATLLALGLGGAIGRFVQLVLAMSVAGVGARGLGRAAAGPLARAAVCIAPSLVAFAVSTPLWTFVAAVAGGLVYVAWTLQHENASGDESPEAESDERSDA</sequence>
<feature type="transmembrane region" description="Helical" evidence="6">
    <location>
        <begin position="357"/>
        <end position="378"/>
    </location>
</feature>
<organism evidence="7 8">
    <name type="scientific">Rubricoccus marinus</name>
    <dbReference type="NCBI Taxonomy" id="716817"/>
    <lineage>
        <taxon>Bacteria</taxon>
        <taxon>Pseudomonadati</taxon>
        <taxon>Rhodothermota</taxon>
        <taxon>Rhodothermia</taxon>
        <taxon>Rhodothermales</taxon>
        <taxon>Rubricoccaceae</taxon>
        <taxon>Rubricoccus</taxon>
    </lineage>
</organism>
<feature type="transmembrane region" description="Helical" evidence="6">
    <location>
        <begin position="140"/>
        <end position="161"/>
    </location>
</feature>
<keyword evidence="5 6" id="KW-0472">Membrane</keyword>
<comment type="caution">
    <text evidence="7">The sequence shown here is derived from an EMBL/GenBank/DDBJ whole genome shotgun (WGS) entry which is preliminary data.</text>
</comment>
<evidence type="ECO:0000313" key="7">
    <source>
        <dbReference type="EMBL" id="OZC03159.1"/>
    </source>
</evidence>
<keyword evidence="8" id="KW-1185">Reference proteome</keyword>
<feature type="transmembrane region" description="Helical" evidence="6">
    <location>
        <begin position="110"/>
        <end position="128"/>
    </location>
</feature>
<evidence type="ECO:0000256" key="3">
    <source>
        <dbReference type="ARBA" id="ARBA00022692"/>
    </source>
</evidence>
<feature type="transmembrane region" description="Helical" evidence="6">
    <location>
        <begin position="77"/>
        <end position="98"/>
    </location>
</feature>
<feature type="transmembrane region" description="Helical" evidence="6">
    <location>
        <begin position="384"/>
        <end position="409"/>
    </location>
</feature>
<protein>
    <recommendedName>
        <fullName evidence="9">Polysaccharide biosynthesis protein C-terminal domain-containing protein</fullName>
    </recommendedName>
</protein>
<name>A0A259TZH5_9BACT</name>
<accession>A0A259TZH5</accession>
<keyword evidence="3 6" id="KW-0812">Transmembrane</keyword>
<evidence type="ECO:0000256" key="5">
    <source>
        <dbReference type="ARBA" id="ARBA00023136"/>
    </source>
</evidence>
<comment type="subcellular location">
    <subcellularLocation>
        <location evidence="1">Cell membrane</location>
        <topology evidence="1">Multi-pass membrane protein</topology>
    </subcellularLocation>
</comment>
<dbReference type="PANTHER" id="PTHR30250">
    <property type="entry name" value="PST FAMILY PREDICTED COLANIC ACID TRANSPORTER"/>
    <property type="match status" value="1"/>
</dbReference>
<feature type="transmembrane region" description="Helical" evidence="6">
    <location>
        <begin position="441"/>
        <end position="459"/>
    </location>
</feature>
<reference evidence="7 8" key="1">
    <citation type="submission" date="2016-11" db="EMBL/GenBank/DDBJ databases">
        <title>Study of marine rhodopsin-containing bacteria.</title>
        <authorList>
            <person name="Yoshizawa S."/>
            <person name="Kumagai Y."/>
            <person name="Kogure K."/>
        </authorList>
    </citation>
    <scope>NUCLEOTIDE SEQUENCE [LARGE SCALE GENOMIC DNA]</scope>
    <source>
        <strain evidence="7 8">SG-29</strain>
    </source>
</reference>
<feature type="transmembrane region" description="Helical" evidence="6">
    <location>
        <begin position="167"/>
        <end position="186"/>
    </location>
</feature>
<dbReference type="InterPro" id="IPR050833">
    <property type="entry name" value="Poly_Biosynth_Transport"/>
</dbReference>
<feature type="transmembrane region" description="Helical" evidence="6">
    <location>
        <begin position="42"/>
        <end position="61"/>
    </location>
</feature>
<feature type="transmembrane region" description="Helical" evidence="6">
    <location>
        <begin position="293"/>
        <end position="314"/>
    </location>
</feature>
<evidence type="ECO:0000313" key="8">
    <source>
        <dbReference type="Proteomes" id="UP000216446"/>
    </source>
</evidence>
<evidence type="ECO:0000256" key="2">
    <source>
        <dbReference type="ARBA" id="ARBA00022475"/>
    </source>
</evidence>
<dbReference type="RefSeq" id="WP_094548221.1">
    <property type="nucleotide sequence ID" value="NZ_MQWB01000001.1"/>
</dbReference>
<proteinExistence type="predicted"/>
<evidence type="ECO:0000256" key="6">
    <source>
        <dbReference type="SAM" id="Phobius"/>
    </source>
</evidence>
<dbReference type="EMBL" id="MQWB01000001">
    <property type="protein sequence ID" value="OZC03159.1"/>
    <property type="molecule type" value="Genomic_DNA"/>
</dbReference>
<feature type="transmembrane region" description="Helical" evidence="6">
    <location>
        <begin position="326"/>
        <end position="345"/>
    </location>
</feature>
<dbReference type="PANTHER" id="PTHR30250:SF28">
    <property type="entry name" value="POLYSACCHARIDE BIOSYNTHESIS PROTEIN"/>
    <property type="match status" value="1"/>
</dbReference>
<evidence type="ECO:0000256" key="4">
    <source>
        <dbReference type="ARBA" id="ARBA00022989"/>
    </source>
</evidence>
<evidence type="ECO:0008006" key="9">
    <source>
        <dbReference type="Google" id="ProtNLM"/>
    </source>
</evidence>
<gene>
    <name evidence="7" type="ORF">BSZ36_09340</name>
</gene>